<gene>
    <name evidence="1" type="ORF">L596_004269</name>
</gene>
<comment type="caution">
    <text evidence="1">The sequence shown here is derived from an EMBL/GenBank/DDBJ whole genome shotgun (WGS) entry which is preliminary data.</text>
</comment>
<reference evidence="1 2" key="2">
    <citation type="journal article" date="2019" name="G3 (Bethesda)">
        <title>Hybrid Assembly of the Genome of the Entomopathogenic Nematode Steinernema carpocapsae Identifies the X-Chromosome.</title>
        <authorList>
            <person name="Serra L."/>
            <person name="Macchietto M."/>
            <person name="Macias-Munoz A."/>
            <person name="McGill C.J."/>
            <person name="Rodriguez I.M."/>
            <person name="Rodriguez B."/>
            <person name="Murad R."/>
            <person name="Mortazavi A."/>
        </authorList>
    </citation>
    <scope>NUCLEOTIDE SEQUENCE [LARGE SCALE GENOMIC DNA]</scope>
    <source>
        <strain evidence="1 2">ALL</strain>
    </source>
</reference>
<reference evidence="1 2" key="1">
    <citation type="journal article" date="2015" name="Genome Biol.">
        <title>Comparative genomics of Steinernema reveals deeply conserved gene regulatory networks.</title>
        <authorList>
            <person name="Dillman A.R."/>
            <person name="Macchietto M."/>
            <person name="Porter C.F."/>
            <person name="Rogers A."/>
            <person name="Williams B."/>
            <person name="Antoshechkin I."/>
            <person name="Lee M.M."/>
            <person name="Goodwin Z."/>
            <person name="Lu X."/>
            <person name="Lewis E.E."/>
            <person name="Goodrich-Blair H."/>
            <person name="Stock S.P."/>
            <person name="Adams B.J."/>
            <person name="Sternberg P.W."/>
            <person name="Mortazavi A."/>
        </authorList>
    </citation>
    <scope>NUCLEOTIDE SEQUENCE [LARGE SCALE GENOMIC DNA]</scope>
    <source>
        <strain evidence="1 2">ALL</strain>
    </source>
</reference>
<evidence type="ECO:0000313" key="1">
    <source>
        <dbReference type="EMBL" id="TMS37313.1"/>
    </source>
</evidence>
<proteinExistence type="predicted"/>
<dbReference type="EMBL" id="AZBU02000001">
    <property type="protein sequence ID" value="TMS37313.1"/>
    <property type="molecule type" value="Genomic_DNA"/>
</dbReference>
<protein>
    <submittedName>
        <fullName evidence="1">Uncharacterized protein</fullName>
    </submittedName>
</protein>
<dbReference type="Proteomes" id="UP000298663">
    <property type="component" value="Chromosome X"/>
</dbReference>
<evidence type="ECO:0000313" key="2">
    <source>
        <dbReference type="Proteomes" id="UP000298663"/>
    </source>
</evidence>
<accession>A0A4V6I893</accession>
<dbReference type="AlphaFoldDB" id="A0A4V6I893"/>
<sequence length="236" mass="26800">MSLSNKWGSANSLQSSTASSVRFHASRSTGFSIHVDALLAHFQRQLHSVMNELCSQAFYVAYNHKFDTLVKSIQRITSAMYPQISGLSIPAAYGRRLSPVHLGFDMKAYVFLALDTNLSFSFCTETEKQFLLQNASRVFFHKRTRKVVIQEKHYLLVELSNVLESKASTSTIVGRFRRFVSRQKEVHQKGFKDLSTHIFCACLFESFVNFNLAINQSEQMALLLHGKFQTAQTGLK</sequence>
<organism evidence="1 2">
    <name type="scientific">Steinernema carpocapsae</name>
    <name type="common">Entomopathogenic nematode</name>
    <dbReference type="NCBI Taxonomy" id="34508"/>
    <lineage>
        <taxon>Eukaryota</taxon>
        <taxon>Metazoa</taxon>
        <taxon>Ecdysozoa</taxon>
        <taxon>Nematoda</taxon>
        <taxon>Chromadorea</taxon>
        <taxon>Rhabditida</taxon>
        <taxon>Tylenchina</taxon>
        <taxon>Panagrolaimomorpha</taxon>
        <taxon>Strongyloidoidea</taxon>
        <taxon>Steinernematidae</taxon>
        <taxon>Steinernema</taxon>
    </lineage>
</organism>
<dbReference type="EMBL" id="CM016762">
    <property type="protein sequence ID" value="TMS37313.1"/>
    <property type="molecule type" value="Genomic_DNA"/>
</dbReference>
<name>A0A4V6I893_STECR</name>
<keyword evidence="2" id="KW-1185">Reference proteome</keyword>